<proteinExistence type="predicted"/>
<dbReference type="AlphaFoldDB" id="A0A2M6W3W2"/>
<dbReference type="PANTHER" id="PTHR48094">
    <property type="entry name" value="PROTEIN/NUCLEIC ACID DEGLYCASE DJ-1-RELATED"/>
    <property type="match status" value="1"/>
</dbReference>
<dbReference type="InterPro" id="IPR002818">
    <property type="entry name" value="DJ-1/PfpI"/>
</dbReference>
<evidence type="ECO:0000313" key="2">
    <source>
        <dbReference type="EMBL" id="PIT87484.1"/>
    </source>
</evidence>
<dbReference type="PANTHER" id="PTHR48094:SF12">
    <property type="entry name" value="PARKINSON DISEASE PROTEIN 7 HOMOLOG"/>
    <property type="match status" value="1"/>
</dbReference>
<dbReference type="Gene3D" id="3.40.50.880">
    <property type="match status" value="1"/>
</dbReference>
<evidence type="ECO:0000259" key="1">
    <source>
        <dbReference type="Pfam" id="PF01965"/>
    </source>
</evidence>
<dbReference type="GO" id="GO:0005737">
    <property type="term" value="C:cytoplasm"/>
    <property type="evidence" value="ECO:0007669"/>
    <property type="project" value="TreeGrafter"/>
</dbReference>
<name>A0A2M6W3W2_9BACT</name>
<comment type="caution">
    <text evidence="2">The sequence shown here is derived from an EMBL/GenBank/DDBJ whole genome shotgun (WGS) entry which is preliminary data.</text>
</comment>
<dbReference type="Pfam" id="PF01965">
    <property type="entry name" value="DJ-1_PfpI"/>
    <property type="match status" value="1"/>
</dbReference>
<dbReference type="EMBL" id="PFBX01000026">
    <property type="protein sequence ID" value="PIT87484.1"/>
    <property type="molecule type" value="Genomic_DNA"/>
</dbReference>
<dbReference type="InterPro" id="IPR029062">
    <property type="entry name" value="Class_I_gatase-like"/>
</dbReference>
<gene>
    <name evidence="2" type="ORF">COU31_02860</name>
</gene>
<feature type="domain" description="DJ-1/PfpI" evidence="1">
    <location>
        <begin position="3"/>
        <end position="169"/>
    </location>
</feature>
<dbReference type="SUPFAM" id="SSF52317">
    <property type="entry name" value="Class I glutamine amidotransferase-like"/>
    <property type="match status" value="1"/>
</dbReference>
<organism evidence="2 3">
    <name type="scientific">Candidatus Magasanikbacteria bacterium CG10_big_fil_rev_8_21_14_0_10_40_10</name>
    <dbReference type="NCBI Taxonomy" id="1974648"/>
    <lineage>
        <taxon>Bacteria</taxon>
        <taxon>Candidatus Magasanikiibacteriota</taxon>
    </lineage>
</organism>
<dbReference type="InterPro" id="IPR050325">
    <property type="entry name" value="Prot/Nucl_acid_deglycase"/>
</dbReference>
<evidence type="ECO:0000313" key="3">
    <source>
        <dbReference type="Proteomes" id="UP000231183"/>
    </source>
</evidence>
<reference evidence="3" key="1">
    <citation type="submission" date="2017-09" db="EMBL/GenBank/DDBJ databases">
        <title>Depth-based differentiation of microbial function through sediment-hosted aquifers and enrichment of novel symbionts in the deep terrestrial subsurface.</title>
        <authorList>
            <person name="Probst A.J."/>
            <person name="Ladd B."/>
            <person name="Jarett J.K."/>
            <person name="Geller-Mcgrath D.E."/>
            <person name="Sieber C.M.K."/>
            <person name="Emerson J.B."/>
            <person name="Anantharaman K."/>
            <person name="Thomas B.C."/>
            <person name="Malmstrom R."/>
            <person name="Stieglmeier M."/>
            <person name="Klingl A."/>
            <person name="Woyke T."/>
            <person name="Ryan C.M."/>
            <person name="Banfield J.F."/>
        </authorList>
    </citation>
    <scope>NUCLEOTIDE SEQUENCE [LARGE SCALE GENOMIC DNA]</scope>
</reference>
<sequence length="172" mass="18430">MSKKVLLIIASHGFQPIEYFHTKKALQENGVEVFTASDQKGIAVCALANQSVSVDLDFDQIAPIDYEGVFLIGGPGALEHLDNEIVYNIMRQTADGGKLFGAICISPRILAKAGLLLDKKATGWNGDDELGDILKSAGAVYVREDVVVDGQLITANGPKAAEKFGREIARSL</sequence>
<protein>
    <submittedName>
        <fullName evidence="2">DJ-1 family protein</fullName>
    </submittedName>
</protein>
<dbReference type="Proteomes" id="UP000231183">
    <property type="component" value="Unassembled WGS sequence"/>
</dbReference>
<accession>A0A2M6W3W2</accession>